<gene>
    <name evidence="2" type="ORF">GCM10010170_069640</name>
</gene>
<dbReference type="EMBL" id="BAAARV010000068">
    <property type="protein sequence ID" value="GAA2369303.1"/>
    <property type="molecule type" value="Genomic_DNA"/>
</dbReference>
<evidence type="ECO:0000313" key="2">
    <source>
        <dbReference type="EMBL" id="GAA2369303.1"/>
    </source>
</evidence>
<name>A0ABP5U4L4_9ACTN</name>
<organism evidence="2 3">
    <name type="scientific">Dactylosporangium salmoneum</name>
    <dbReference type="NCBI Taxonomy" id="53361"/>
    <lineage>
        <taxon>Bacteria</taxon>
        <taxon>Bacillati</taxon>
        <taxon>Actinomycetota</taxon>
        <taxon>Actinomycetes</taxon>
        <taxon>Micromonosporales</taxon>
        <taxon>Micromonosporaceae</taxon>
        <taxon>Dactylosporangium</taxon>
    </lineage>
</organism>
<feature type="region of interest" description="Disordered" evidence="1">
    <location>
        <begin position="112"/>
        <end position="134"/>
    </location>
</feature>
<proteinExistence type="predicted"/>
<protein>
    <submittedName>
        <fullName evidence="2">Uncharacterized protein</fullName>
    </submittedName>
</protein>
<dbReference type="RefSeq" id="WP_344616837.1">
    <property type="nucleotide sequence ID" value="NZ_BAAARV010000068.1"/>
</dbReference>
<comment type="caution">
    <text evidence="2">The sequence shown here is derived from an EMBL/GenBank/DDBJ whole genome shotgun (WGS) entry which is preliminary data.</text>
</comment>
<sequence>MRDIEELLEELYAGQERISRSEIYRRAVALDLPAGAATALEALPEGDYAQEEALEALAIEPASPIGVPGAALSEPDLTRELRHLHETREDALRHAPERALANHDDRTAELEAEYLRRHPEREVDPRRLRPSEAG</sequence>
<dbReference type="InterPro" id="IPR046156">
    <property type="entry name" value="DUF6158"/>
</dbReference>
<reference evidence="3" key="1">
    <citation type="journal article" date="2019" name="Int. J. Syst. Evol. Microbiol.">
        <title>The Global Catalogue of Microorganisms (GCM) 10K type strain sequencing project: providing services to taxonomists for standard genome sequencing and annotation.</title>
        <authorList>
            <consortium name="The Broad Institute Genomics Platform"/>
            <consortium name="The Broad Institute Genome Sequencing Center for Infectious Disease"/>
            <person name="Wu L."/>
            <person name="Ma J."/>
        </authorList>
    </citation>
    <scope>NUCLEOTIDE SEQUENCE [LARGE SCALE GENOMIC DNA]</scope>
    <source>
        <strain evidence="3">JCM 3272</strain>
    </source>
</reference>
<dbReference type="Pfam" id="PF19655">
    <property type="entry name" value="DUF6158"/>
    <property type="match status" value="1"/>
</dbReference>
<accession>A0ABP5U4L4</accession>
<evidence type="ECO:0000256" key="1">
    <source>
        <dbReference type="SAM" id="MobiDB-lite"/>
    </source>
</evidence>
<dbReference type="Proteomes" id="UP001501444">
    <property type="component" value="Unassembled WGS sequence"/>
</dbReference>
<keyword evidence="3" id="KW-1185">Reference proteome</keyword>
<evidence type="ECO:0000313" key="3">
    <source>
        <dbReference type="Proteomes" id="UP001501444"/>
    </source>
</evidence>